<name>A0A545TZP2_9GAMM</name>
<organism evidence="1 2">
    <name type="scientific">Exilibacterium tricleocarpae</name>
    <dbReference type="NCBI Taxonomy" id="2591008"/>
    <lineage>
        <taxon>Bacteria</taxon>
        <taxon>Pseudomonadati</taxon>
        <taxon>Pseudomonadota</taxon>
        <taxon>Gammaproteobacteria</taxon>
        <taxon>Cellvibrionales</taxon>
        <taxon>Cellvibrionaceae</taxon>
        <taxon>Exilibacterium</taxon>
    </lineage>
</organism>
<dbReference type="Proteomes" id="UP000319732">
    <property type="component" value="Unassembled WGS sequence"/>
</dbReference>
<evidence type="ECO:0000313" key="1">
    <source>
        <dbReference type="EMBL" id="TQV82677.1"/>
    </source>
</evidence>
<reference evidence="1 2" key="1">
    <citation type="submission" date="2019-06" db="EMBL/GenBank/DDBJ databases">
        <title>Whole genome sequence for Cellvibrionaceae sp. R142.</title>
        <authorList>
            <person name="Wang G."/>
        </authorList>
    </citation>
    <scope>NUCLEOTIDE SEQUENCE [LARGE SCALE GENOMIC DNA]</scope>
    <source>
        <strain evidence="1 2">R142</strain>
    </source>
</reference>
<dbReference type="EMBL" id="VHSG01000007">
    <property type="protein sequence ID" value="TQV82677.1"/>
    <property type="molecule type" value="Genomic_DNA"/>
</dbReference>
<evidence type="ECO:0000313" key="2">
    <source>
        <dbReference type="Proteomes" id="UP000319732"/>
    </source>
</evidence>
<gene>
    <name evidence="1" type="ORF">FKG94_08090</name>
</gene>
<protein>
    <submittedName>
        <fullName evidence="1">Diguanylate cyclase</fullName>
    </submittedName>
</protein>
<keyword evidence="2" id="KW-1185">Reference proteome</keyword>
<proteinExistence type="predicted"/>
<comment type="caution">
    <text evidence="1">The sequence shown here is derived from an EMBL/GenBank/DDBJ whole genome shotgun (WGS) entry which is preliminary data.</text>
</comment>
<dbReference type="InterPro" id="IPR029787">
    <property type="entry name" value="Nucleotide_cyclase"/>
</dbReference>
<dbReference type="AlphaFoldDB" id="A0A545TZP2"/>
<dbReference type="SUPFAM" id="SSF55073">
    <property type="entry name" value="Nucleotide cyclase"/>
    <property type="match status" value="1"/>
</dbReference>
<dbReference type="Gene3D" id="3.30.70.270">
    <property type="match status" value="1"/>
</dbReference>
<dbReference type="InterPro" id="IPR043128">
    <property type="entry name" value="Rev_trsase/Diguanyl_cyclase"/>
</dbReference>
<sequence>MNQESIANTMKTPSASAALSNRRGFILLSQHAFGLCKRHKDQASMIYLNLEDRKTAAAFAQLLGGNFRASDVVGQLAENEFAVFLSHADQVSADISLRRFANLVADYNESSGGQSPLTYRADIERVDFNHHQSIDDLLRRPAL</sequence>
<accession>A0A545TZP2</accession>